<dbReference type="KEGG" id="ppa:PAS_chr2-1_0685"/>
<protein>
    <recommendedName>
        <fullName evidence="4">Survival protein SurE-like phosphatase/nucleotidase domain-containing protein</fullName>
    </recommendedName>
</protein>
<organism evidence="2 3">
    <name type="scientific">Komagataella phaffii (strain GS115 / ATCC 20864)</name>
    <name type="common">Yeast</name>
    <name type="synonym">Pichia pastoris</name>
    <dbReference type="NCBI Taxonomy" id="644223"/>
    <lineage>
        <taxon>Eukaryota</taxon>
        <taxon>Fungi</taxon>
        <taxon>Dikarya</taxon>
        <taxon>Ascomycota</taxon>
        <taxon>Saccharomycotina</taxon>
        <taxon>Pichiomycetes</taxon>
        <taxon>Pichiales</taxon>
        <taxon>Pichiaceae</taxon>
        <taxon>Komagataella</taxon>
    </lineage>
</organism>
<dbReference type="GeneID" id="8199298"/>
<dbReference type="STRING" id="644223.C4R1F8"/>
<dbReference type="HOGENOM" id="CLU_704116_0_0_1"/>
<name>C4R1F8_KOMPG</name>
<dbReference type="Gene3D" id="3.40.1210.10">
    <property type="entry name" value="Survival protein SurE-like phosphatase/nucleotidase"/>
    <property type="match status" value="1"/>
</dbReference>
<evidence type="ECO:0008006" key="4">
    <source>
        <dbReference type="Google" id="ProtNLM"/>
    </source>
</evidence>
<dbReference type="GO" id="GO:0016787">
    <property type="term" value="F:hydrolase activity"/>
    <property type="evidence" value="ECO:0007669"/>
    <property type="project" value="InterPro"/>
</dbReference>
<reference evidence="2 3" key="1">
    <citation type="journal article" date="2009" name="Nat. Biotechnol.">
        <title>Genome sequence of the recombinant protein production host Pichia pastoris.</title>
        <authorList>
            <person name="De Schutter K."/>
            <person name="Lin Y.C."/>
            <person name="Tiels P."/>
            <person name="Van Hecke A."/>
            <person name="Glinka S."/>
            <person name="Weber-Lehmann J."/>
            <person name="Rouze P."/>
            <person name="Van de Peer Y."/>
            <person name="Callewaert N."/>
        </authorList>
    </citation>
    <scope>NUCLEOTIDE SEQUENCE [LARGE SCALE GENOMIC DNA]</scope>
    <source>
        <strain evidence="3">GS115 / ATCC 20864</strain>
    </source>
</reference>
<feature type="signal peptide" evidence="1">
    <location>
        <begin position="1"/>
        <end position="15"/>
    </location>
</feature>
<gene>
    <name evidence="2" type="ordered locus">PAS_chr2-1_0685</name>
</gene>
<dbReference type="EMBL" id="FN392320">
    <property type="protein sequence ID" value="CAY69332.1"/>
    <property type="molecule type" value="Genomic_DNA"/>
</dbReference>
<dbReference type="SUPFAM" id="SSF64167">
    <property type="entry name" value="SurE-like"/>
    <property type="match status" value="1"/>
</dbReference>
<proteinExistence type="predicted"/>
<evidence type="ECO:0000313" key="3">
    <source>
        <dbReference type="Proteomes" id="UP000000314"/>
    </source>
</evidence>
<sequence>MLLGVLVLLFSHACALNILLTSTGRWDTTNLRSLYDRLKSHPSHNVLLVAPLTESKSCQGLVREGSNSDNISGCLLRDTDYINREQSDHNIWHIDDCPARTSLIALDYIIPTFYVDWSFDLIIVGPTEESNAGPLNHLFNPNFQLSKFLSFRQIPVISLHATGPATRFHSSRDQPDDSALLYSQKVIQLIDGLSDYVRDAPFGNHDFQTTKSRFVDQNNVKFDEKFNRHDQLDDQNSLPRVLPHNVILNVNFPMVGSSSQVNCVDPQFEQSSTRSEFQLMIPSASFDESSNNFDIEMAPINTPMDPKDDSGHPSELLALESCAISVTAISNTGEDVEIGLSDILDPRYRIKKDLESLDKLKKHLNDEENVQGSGPQHGDFYSGKLNALVEQLFK</sequence>
<dbReference type="eggNOG" id="ENOG502RXIE">
    <property type="taxonomic scope" value="Eukaryota"/>
</dbReference>
<dbReference type="Proteomes" id="UP000000314">
    <property type="component" value="Chromosome 2"/>
</dbReference>
<accession>C4R1F8</accession>
<feature type="chain" id="PRO_5012361635" description="Survival protein SurE-like phosphatase/nucleotidase domain-containing protein" evidence="1">
    <location>
        <begin position="16"/>
        <end position="394"/>
    </location>
</feature>
<dbReference type="AlphaFoldDB" id="C4R1F8"/>
<dbReference type="RefSeq" id="XP_002491612.1">
    <property type="nucleotide sequence ID" value="XM_002491567.1"/>
</dbReference>
<keyword evidence="1" id="KW-0732">Signal</keyword>
<evidence type="ECO:0000313" key="2">
    <source>
        <dbReference type="EMBL" id="CAY69332.1"/>
    </source>
</evidence>
<dbReference type="InParanoid" id="C4R1F8"/>
<keyword evidence="3" id="KW-1185">Reference proteome</keyword>
<dbReference type="OrthoDB" id="4018688at2759"/>
<dbReference type="InterPro" id="IPR036523">
    <property type="entry name" value="SurE-like_sf"/>
</dbReference>
<evidence type="ECO:0000256" key="1">
    <source>
        <dbReference type="SAM" id="SignalP"/>
    </source>
</evidence>